<dbReference type="OrthoDB" id="1904516at2759"/>
<organism evidence="2 3">
    <name type="scientific">Chara braunii</name>
    <name type="common">Braun's stonewort</name>
    <dbReference type="NCBI Taxonomy" id="69332"/>
    <lineage>
        <taxon>Eukaryota</taxon>
        <taxon>Viridiplantae</taxon>
        <taxon>Streptophyta</taxon>
        <taxon>Charophyceae</taxon>
        <taxon>Charales</taxon>
        <taxon>Characeae</taxon>
        <taxon>Chara</taxon>
    </lineage>
</organism>
<name>A0A388LNF7_CHABU</name>
<keyword evidence="3" id="KW-1185">Reference proteome</keyword>
<feature type="region of interest" description="Disordered" evidence="1">
    <location>
        <begin position="1427"/>
        <end position="1449"/>
    </location>
</feature>
<dbReference type="EMBL" id="BFEA01000454">
    <property type="protein sequence ID" value="GBG83857.1"/>
    <property type="molecule type" value="Genomic_DNA"/>
</dbReference>
<feature type="region of interest" description="Disordered" evidence="1">
    <location>
        <begin position="311"/>
        <end position="335"/>
    </location>
</feature>
<feature type="compositionally biased region" description="Basic and acidic residues" evidence="1">
    <location>
        <begin position="250"/>
        <end position="264"/>
    </location>
</feature>
<dbReference type="Gramene" id="GBG83857">
    <property type="protein sequence ID" value="GBG83857"/>
    <property type="gene ID" value="CBR_g37656"/>
</dbReference>
<gene>
    <name evidence="2" type="ORF">CBR_g37656</name>
</gene>
<dbReference type="PANTHER" id="PTHR36391">
    <property type="entry name" value="FURRY"/>
    <property type="match status" value="1"/>
</dbReference>
<dbReference type="PANTHER" id="PTHR36391:SF1">
    <property type="entry name" value="FURRY"/>
    <property type="match status" value="1"/>
</dbReference>
<evidence type="ECO:0000313" key="3">
    <source>
        <dbReference type="Proteomes" id="UP000265515"/>
    </source>
</evidence>
<dbReference type="Proteomes" id="UP000265515">
    <property type="component" value="Unassembled WGS sequence"/>
</dbReference>
<dbReference type="STRING" id="69332.A0A388LNF7"/>
<feature type="region of interest" description="Disordered" evidence="1">
    <location>
        <begin position="131"/>
        <end position="283"/>
    </location>
</feature>
<evidence type="ECO:0000313" key="2">
    <source>
        <dbReference type="EMBL" id="GBG83857.1"/>
    </source>
</evidence>
<feature type="region of interest" description="Disordered" evidence="1">
    <location>
        <begin position="704"/>
        <end position="727"/>
    </location>
</feature>
<sequence>MMLSTSPRQVDPAALEEEIKVECSGEEVSYRQCIHKVSMSVTPANAAARQAVYTAVRTRTTRRARAMASVHCSLPMNVKVVSRRAGDSRQRRTAEDHLLNVKLKHNGGTSAALVLEKASWDNLHAFARKSQANRPTRVPGLSGCSHDGQTNSTVRISDSSAEPPTSSTSSRSPGDEVECMEDSPERLHELITSAFVSQATTKSGEPGADRSRETSRGGLQEQQEISVSLGGESPAQPAGSSSSSRSCSTLRKERVQKEEDRNPNRQDSVAPSDTRNMSGPRDPAEANIFSICFSQRHPTIRLRHLDDGTCRSQPVDSNNKHASSSMSESDVCGLGSEDQIVRPSPTAPTCSDTVPGVKCGPGGMCYATGVECPAQATAAEVAGFACRASKSLEGASDNRDPFDDRTETAQLASDGNGYTRTACSYGPRSDPPPSLACGFEWLQQHARVDISCCAPIFVKPKQRSQHLYSSGKSLPAMPGVARKRPKGWAGQRSVHKATGKQKRAGGANLYKKTHRGNGKSVQIDDGLANLVSFWQKEPLRRRSNVPLPSHSRSKKRNPYLLSSSKLAVQGGRCDTHTSRWGWVKAWVLRPLLWVRRNEADTDGESQYYVQRCALPRSDGHPIHRSGFWRRPRSYGVRKKGLCQTHSSDSEDDEDEESEDDLSQVAMAIHRRRWHNGSGSGFAKHSPLSLRNHDASLLSAPTAPWTARKFPSFGPDPKLEPYPPSESQRRCLRQTSRGIAAGCDHFREGVLAMDDDEGKGCKKGGTCATLCRPWSRIDPRQAKIHGEQSHSGCRQSLWRCQGREGGKSCMIDSITRCGKCLPADVNCPVCRSKNCGAMVPVPRCSDRNVSGTANVELFSELSDPCADVCVRPTKLCPCRNCPRKASPFGVMRSGGVDRPISNVHMVHRDCDVENSDLRLPITSRLSSLCSSCQRTRGQHSCRVFSRRRLQLFLAAFCGIGSRAVNKRKKKNKKMGKKSESLKEDSARMSGRGQVMASQVPVRPESSVFLDRSAAKVAFIQQEVVSGADGADDIIGESATSEYLTPCSSISPSDQMLNEGMYSNRSSEYMTPCSSISASELMPSESLHSHKSSDCSQPFLSPRSLFSLPEVPPSPEISRAIQPVEPAAAGGGDRTTVSTSAGPASSSSIPADHARMILPNGLSMHCQSNNLRVEMTCSPGRLEPAQEKNNYATNMDCNEIVKNESSIREFSNPLIGLGLNKDYFDIESDQQHSMMESLLGRQGNNTGEPLHVPIGQCGPSSQTDRPYELGQSDCSGTVSGHAAEVFRRQLSGDDTTLINVDADDDSAASTMKEHYNFVRIWRESGDFNQIEPSDNAPAWSALSNQYLIYRPVPEDVGTVLCYVIRNRISWSDTLYTLYTQVHSEASNIFNVSALLYGVDHEREHEMICKFARGAQRDRESCVPAGAISETKRHDAGSTGEPGDAVGEDARTRGERRSWVPVGLQMDEIRTTLVGVGAWSRCLVTRVRSSAVRAADEMAASVPRGSALVRFFDGIKRVLKAPWRVTGPASGPEFLDSVKDAGEYRPFAPATPPKEVIIPHAETDHVYNIKYYERDSRRAATEAPKKLEVIEPAKADLAAELETADLPPTPGKYYVMGTAHHINDVPHDVELSGEWVD</sequence>
<feature type="region of interest" description="Disordered" evidence="1">
    <location>
        <begin position="1124"/>
        <end position="1149"/>
    </location>
</feature>
<comment type="caution">
    <text evidence="2">The sequence shown here is derived from an EMBL/GenBank/DDBJ whole genome shotgun (WGS) entry which is preliminary data.</text>
</comment>
<feature type="compositionally biased region" description="Polar residues" evidence="1">
    <location>
        <begin position="311"/>
        <end position="328"/>
    </location>
</feature>
<feature type="compositionally biased region" description="Basic and acidic residues" evidence="1">
    <location>
        <begin position="975"/>
        <end position="985"/>
    </location>
</feature>
<feature type="compositionally biased region" description="Polar residues" evidence="1">
    <location>
        <begin position="265"/>
        <end position="277"/>
    </location>
</feature>
<feature type="compositionally biased region" description="Polar residues" evidence="1">
    <location>
        <begin position="147"/>
        <end position="156"/>
    </location>
</feature>
<feature type="compositionally biased region" description="Polar residues" evidence="1">
    <location>
        <begin position="194"/>
        <end position="203"/>
    </location>
</feature>
<accession>A0A388LNF7</accession>
<feature type="compositionally biased region" description="Low complexity" evidence="1">
    <location>
        <begin position="1133"/>
        <end position="1149"/>
    </location>
</feature>
<evidence type="ECO:0000256" key="1">
    <source>
        <dbReference type="SAM" id="MobiDB-lite"/>
    </source>
</evidence>
<feature type="compositionally biased region" description="Low complexity" evidence="1">
    <location>
        <begin position="157"/>
        <end position="172"/>
    </location>
</feature>
<reference evidence="2 3" key="1">
    <citation type="journal article" date="2018" name="Cell">
        <title>The Chara Genome: Secondary Complexity and Implications for Plant Terrestrialization.</title>
        <authorList>
            <person name="Nishiyama T."/>
            <person name="Sakayama H."/>
            <person name="Vries J.D."/>
            <person name="Buschmann H."/>
            <person name="Saint-Marcoux D."/>
            <person name="Ullrich K.K."/>
            <person name="Haas F.B."/>
            <person name="Vanderstraeten L."/>
            <person name="Becker D."/>
            <person name="Lang D."/>
            <person name="Vosolsobe S."/>
            <person name="Rombauts S."/>
            <person name="Wilhelmsson P.K.I."/>
            <person name="Janitza P."/>
            <person name="Kern R."/>
            <person name="Heyl A."/>
            <person name="Rumpler F."/>
            <person name="Villalobos L.I.A.C."/>
            <person name="Clay J.M."/>
            <person name="Skokan R."/>
            <person name="Toyoda A."/>
            <person name="Suzuki Y."/>
            <person name="Kagoshima H."/>
            <person name="Schijlen E."/>
            <person name="Tajeshwar N."/>
            <person name="Catarino B."/>
            <person name="Hetherington A.J."/>
            <person name="Saltykova A."/>
            <person name="Bonnot C."/>
            <person name="Breuninger H."/>
            <person name="Symeonidi A."/>
            <person name="Radhakrishnan G.V."/>
            <person name="Van Nieuwerburgh F."/>
            <person name="Deforce D."/>
            <person name="Chang C."/>
            <person name="Karol K.G."/>
            <person name="Hedrich R."/>
            <person name="Ulvskov P."/>
            <person name="Glockner G."/>
            <person name="Delwiche C.F."/>
            <person name="Petrasek J."/>
            <person name="Van de Peer Y."/>
            <person name="Friml J."/>
            <person name="Beilby M."/>
            <person name="Dolan L."/>
            <person name="Kohara Y."/>
            <person name="Sugano S."/>
            <person name="Fujiyama A."/>
            <person name="Delaux P.-M."/>
            <person name="Quint M."/>
            <person name="TheiBen G."/>
            <person name="Hagemann M."/>
            <person name="Harholt J."/>
            <person name="Dunand C."/>
            <person name="Zachgo S."/>
            <person name="Langdale J."/>
            <person name="Maumus F."/>
            <person name="Straeten D.V.D."/>
            <person name="Gould S.B."/>
            <person name="Rensing S.A."/>
        </authorList>
    </citation>
    <scope>NUCLEOTIDE SEQUENCE [LARGE SCALE GENOMIC DNA]</scope>
    <source>
        <strain evidence="2 3">S276</strain>
    </source>
</reference>
<feature type="region of interest" description="Disordered" evidence="1">
    <location>
        <begin position="640"/>
        <end position="661"/>
    </location>
</feature>
<feature type="region of interest" description="Disordered" evidence="1">
    <location>
        <begin position="966"/>
        <end position="996"/>
    </location>
</feature>
<feature type="compositionally biased region" description="Basic residues" evidence="1">
    <location>
        <begin position="493"/>
        <end position="503"/>
    </location>
</feature>
<proteinExistence type="predicted"/>
<protein>
    <submittedName>
        <fullName evidence="2">Uncharacterized protein</fullName>
    </submittedName>
</protein>
<feature type="compositionally biased region" description="Acidic residues" evidence="1">
    <location>
        <begin position="649"/>
        <end position="661"/>
    </location>
</feature>
<feature type="region of interest" description="Disordered" evidence="1">
    <location>
        <begin position="468"/>
        <end position="521"/>
    </location>
</feature>